<dbReference type="CDD" id="cd19607">
    <property type="entry name" value="GTA_TIM-barrel-like"/>
    <property type="match status" value="1"/>
</dbReference>
<reference evidence="5" key="2">
    <citation type="submission" date="2023-01" db="EMBL/GenBank/DDBJ databases">
        <title>Draft genome sequence of Maritalea porphyrae strain NBRC 107169.</title>
        <authorList>
            <person name="Sun Q."/>
            <person name="Mori K."/>
        </authorList>
    </citation>
    <scope>NUCLEOTIDE SEQUENCE</scope>
    <source>
        <strain evidence="5">NBRC 107169</strain>
    </source>
</reference>
<organism evidence="5 6">
    <name type="scientific">Maritalea porphyrae</name>
    <dbReference type="NCBI Taxonomy" id="880732"/>
    <lineage>
        <taxon>Bacteria</taxon>
        <taxon>Pseudomonadati</taxon>
        <taxon>Pseudomonadota</taxon>
        <taxon>Alphaproteobacteria</taxon>
        <taxon>Hyphomicrobiales</taxon>
        <taxon>Devosiaceae</taxon>
        <taxon>Maritalea</taxon>
    </lineage>
</organism>
<dbReference type="Pfam" id="PF23666">
    <property type="entry name" value="Rcc01698_C"/>
    <property type="match status" value="1"/>
</dbReference>
<dbReference type="InterPro" id="IPR025195">
    <property type="entry name" value="GTA_TIM_dom"/>
</dbReference>
<proteinExistence type="predicted"/>
<keyword evidence="6" id="KW-1185">Reference proteome</keyword>
<evidence type="ECO:0000259" key="4">
    <source>
        <dbReference type="Pfam" id="PF23666"/>
    </source>
</evidence>
<evidence type="ECO:0000256" key="1">
    <source>
        <dbReference type="SAM" id="MobiDB-lite"/>
    </source>
</evidence>
<dbReference type="InterPro" id="IPR056490">
    <property type="entry name" value="Rcc01698_C"/>
</dbReference>
<evidence type="ECO:0000259" key="3">
    <source>
        <dbReference type="Pfam" id="PF13550"/>
    </source>
</evidence>
<gene>
    <name evidence="5" type="ORF">GCM10007879_22030</name>
</gene>
<dbReference type="RefSeq" id="WP_284364468.1">
    <property type="nucleotide sequence ID" value="NZ_BSNI01000002.1"/>
</dbReference>
<dbReference type="InterPro" id="IPR032876">
    <property type="entry name" value="J_dom"/>
</dbReference>
<name>A0ABQ5UU91_9HYPH</name>
<reference evidence="5" key="1">
    <citation type="journal article" date="2014" name="Int. J. Syst. Evol. Microbiol.">
        <title>Complete genome of a new Firmicutes species belonging to the dominant human colonic microbiota ('Ruminococcus bicirculans') reveals two chromosomes and a selective capacity to utilize plant glucans.</title>
        <authorList>
            <consortium name="NISC Comparative Sequencing Program"/>
            <person name="Wegmann U."/>
            <person name="Louis P."/>
            <person name="Goesmann A."/>
            <person name="Henrissat B."/>
            <person name="Duncan S.H."/>
            <person name="Flint H.J."/>
        </authorList>
    </citation>
    <scope>NUCLEOTIDE SEQUENCE</scope>
    <source>
        <strain evidence="5">NBRC 107169</strain>
    </source>
</reference>
<feature type="compositionally biased region" description="Polar residues" evidence="1">
    <location>
        <begin position="659"/>
        <end position="668"/>
    </location>
</feature>
<dbReference type="Pfam" id="PF13550">
    <property type="entry name" value="Phage-tail_3"/>
    <property type="match status" value="1"/>
</dbReference>
<dbReference type="Proteomes" id="UP001161405">
    <property type="component" value="Unassembled WGS sequence"/>
</dbReference>
<accession>A0ABQ5UU91</accession>
<dbReference type="SUPFAM" id="SSF51445">
    <property type="entry name" value="(Trans)glycosidases"/>
    <property type="match status" value="1"/>
</dbReference>
<dbReference type="EMBL" id="BSNI01000002">
    <property type="protein sequence ID" value="GLQ17954.1"/>
    <property type="molecule type" value="Genomic_DNA"/>
</dbReference>
<feature type="domain" description="Rcc01698-like C-terminal" evidence="4">
    <location>
        <begin position="1032"/>
        <end position="1131"/>
    </location>
</feature>
<feature type="domain" description="GTA TIM-barrel-like" evidence="2">
    <location>
        <begin position="424"/>
        <end position="727"/>
    </location>
</feature>
<feature type="domain" description="Tip attachment protein J" evidence="3">
    <location>
        <begin position="787"/>
        <end position="938"/>
    </location>
</feature>
<sequence>MATLLLAAGGQFIGGALGGPIGATIGRALGAMAGSALDDQLFGQSAAPSSGETYLLNAKEGQPVPRIYGWTRIAGNVIWATELERLDKAGSGLKSIGAGNDESFAANFAIGLCEGPVPHIGRIWADGKLMDLRGVNYRYYSGETSQQPDSLIEAKQGSGNAPAYRGLAYLVFEQLDLTPFGNRIPQISVELCRPVGDVETRTKAVCLIPGATEFGYDPVPRVRLLGNGSVVSENSHQTVGKSDWEVSVDELTALCPNLEHVALVISWFGNDLRCANCTVTPRVMGRDRTIKDTEWSVAGLSRAEAEVCSQTDGGPAYGGTPSDNSVIAAIKDLKSRGIKVTIYPLMMMDIPADNLLSDPYSDAETQANYPWRGRITCDPAIGRPATADQTSAASSQVQAFVGNASATDYSVVGENVAYNGPEEWSYRRFILHCASLAKAAGGVDAFIIGSEMVALSTVRDGQTSFPFVDHLKNIASETRSILGSECKLTYAADWTEYHGYQPADAAGDKLFHLDPLWSDDNIDAVGIDNYMPLADWRDYGANSDFDGQSIVHDLSYLRKNIAGGEGFDWYYASDDDRAAQIRTPITDGEHDEPWVWRYKDLKSWWLKPHHNRIGGSRNATPTNWQPQSKPFWFTEIGCGAVGNGANQPNAFSDPKSAENKSPYNSDGQNEPAIQRQFLRAHYDHWQADRVGFDENDNPQSAIDGRRMLDPDRFYVWAWDARPFPAFPLREDVWSDGLSYHTGHWTTGRFGCATVGEMAVSIAGDIGVDLHAIDSASAFVEGCVVGTPSSVRNDIELLLETDQLTLNDSAQGLALSRVQDNLVTSITPDSCALNLNGLFERSHLDIGDRLRRFNVNYRDRLADYDVSSAFHTTTNQAGSVSGTNLPLTIDRRMAMRIARNQVDRSAEDVKTIKFALPPSQLHFEVGDVVAVPNDPEKYVIAKIVDGNLREITAVRLGKKNLDGTANAQSRPVPPITLPPASDPIVYIARVPPLDDEEIRSSIVIGGYARPWPGRISVIDEYSSEIVRLSAPTTIGTLKSSFPKTDRFANWDTKNTLIVELIAGHLSSASKARVFAGENRLLVQNVDGHWEEVGYEKANLIDDKTYALTNLLRGLNKTEFAAAVSAEAGARVISLSDATHMSLDAEQSAFKAIAGADDQGASIPYSGVGDLPNLPLAPTHLRAEKQPNGDILISWRRRSRLAGNRWPPVDVPMDSLTKQYTIKVYNSGTALRSVSINSNQFNYALSDQVSDFGTPPDQFEFSVTQDSAMLGHGHVAIGDFN</sequence>
<comment type="caution">
    <text evidence="5">The sequence shown here is derived from an EMBL/GenBank/DDBJ whole genome shotgun (WGS) entry which is preliminary data.</text>
</comment>
<feature type="region of interest" description="Disordered" evidence="1">
    <location>
        <begin position="644"/>
        <end position="669"/>
    </location>
</feature>
<dbReference type="InterPro" id="IPR017853">
    <property type="entry name" value="GH"/>
</dbReference>
<evidence type="ECO:0000259" key="2">
    <source>
        <dbReference type="Pfam" id="PF13547"/>
    </source>
</evidence>
<dbReference type="Gene3D" id="3.20.20.80">
    <property type="entry name" value="Glycosidases"/>
    <property type="match status" value="1"/>
</dbReference>
<evidence type="ECO:0008006" key="7">
    <source>
        <dbReference type="Google" id="ProtNLM"/>
    </source>
</evidence>
<dbReference type="Pfam" id="PF13547">
    <property type="entry name" value="GTA_TIM"/>
    <property type="match status" value="1"/>
</dbReference>
<evidence type="ECO:0000313" key="5">
    <source>
        <dbReference type="EMBL" id="GLQ17954.1"/>
    </source>
</evidence>
<protein>
    <recommendedName>
        <fullName evidence="7">Host specificity protein</fullName>
    </recommendedName>
</protein>
<evidence type="ECO:0000313" key="6">
    <source>
        <dbReference type="Proteomes" id="UP001161405"/>
    </source>
</evidence>